<protein>
    <submittedName>
        <fullName evidence="2">Uncharacterized protein</fullName>
    </submittedName>
</protein>
<name>A0A5B1CA39_9BACT</name>
<proteinExistence type="predicted"/>
<evidence type="ECO:0000256" key="1">
    <source>
        <dbReference type="SAM" id="Phobius"/>
    </source>
</evidence>
<dbReference type="Proteomes" id="UP000322699">
    <property type="component" value="Unassembled WGS sequence"/>
</dbReference>
<feature type="transmembrane region" description="Helical" evidence="1">
    <location>
        <begin position="25"/>
        <end position="46"/>
    </location>
</feature>
<gene>
    <name evidence="2" type="ORF">LF1_55420</name>
</gene>
<feature type="transmembrane region" description="Helical" evidence="1">
    <location>
        <begin position="104"/>
        <end position="125"/>
    </location>
</feature>
<keyword evidence="1" id="KW-1133">Transmembrane helix</keyword>
<organism evidence="2 3">
    <name type="scientific">Rubripirellula obstinata</name>
    <dbReference type="NCBI Taxonomy" id="406547"/>
    <lineage>
        <taxon>Bacteria</taxon>
        <taxon>Pseudomonadati</taxon>
        <taxon>Planctomycetota</taxon>
        <taxon>Planctomycetia</taxon>
        <taxon>Pirellulales</taxon>
        <taxon>Pirellulaceae</taxon>
        <taxon>Rubripirellula</taxon>
    </lineage>
</organism>
<reference evidence="2 3" key="1">
    <citation type="submission" date="2019-08" db="EMBL/GenBank/DDBJ databases">
        <title>Deep-cultivation of Planctomycetes and their phenomic and genomic characterization uncovers novel biology.</title>
        <authorList>
            <person name="Wiegand S."/>
            <person name="Jogler M."/>
            <person name="Boedeker C."/>
            <person name="Pinto D."/>
            <person name="Vollmers J."/>
            <person name="Rivas-Marin E."/>
            <person name="Kohn T."/>
            <person name="Peeters S.H."/>
            <person name="Heuer A."/>
            <person name="Rast P."/>
            <person name="Oberbeckmann S."/>
            <person name="Bunk B."/>
            <person name="Jeske O."/>
            <person name="Meyerdierks A."/>
            <person name="Storesund J.E."/>
            <person name="Kallscheuer N."/>
            <person name="Luecker S."/>
            <person name="Lage O.M."/>
            <person name="Pohl T."/>
            <person name="Merkel B.J."/>
            <person name="Hornburger P."/>
            <person name="Mueller R.-W."/>
            <person name="Bruemmer F."/>
            <person name="Labrenz M."/>
            <person name="Spormann A.M."/>
            <person name="Op Den Camp H."/>
            <person name="Overmann J."/>
            <person name="Amann R."/>
            <person name="Jetten M.S.M."/>
            <person name="Mascher T."/>
            <person name="Medema M.H."/>
            <person name="Devos D.P."/>
            <person name="Kaster A.-K."/>
            <person name="Ovreas L."/>
            <person name="Rohde M."/>
            <person name="Galperin M.Y."/>
            <person name="Jogler C."/>
        </authorList>
    </citation>
    <scope>NUCLEOTIDE SEQUENCE [LARGE SCALE GENOMIC DNA]</scope>
    <source>
        <strain evidence="2 3">LF1</strain>
    </source>
</reference>
<dbReference type="EMBL" id="VRLW01000004">
    <property type="protein sequence ID" value="KAA1257142.1"/>
    <property type="molecule type" value="Genomic_DNA"/>
</dbReference>
<keyword evidence="1" id="KW-0472">Membrane</keyword>
<keyword evidence="1" id="KW-0812">Transmembrane</keyword>
<comment type="caution">
    <text evidence="2">The sequence shown here is derived from an EMBL/GenBank/DDBJ whole genome shotgun (WGS) entry which is preliminary data.</text>
</comment>
<accession>A0A5B1CA39</accession>
<dbReference type="RefSeq" id="WP_068267775.1">
    <property type="nucleotide sequence ID" value="NZ_LWSK01000265.1"/>
</dbReference>
<evidence type="ECO:0000313" key="2">
    <source>
        <dbReference type="EMBL" id="KAA1257142.1"/>
    </source>
</evidence>
<sequence>MTTALPIRATSFLNRSKLKHYGKHVGRFTAFLLVMLTGIYTVTLPWSDLPDWALKIGTPILPSSLFAGVLTENPILGGAISFLPLILVVALATFLFWNDWRRHLSFAVGAGLCYGLAVRFFLLFIDFA</sequence>
<dbReference type="AlphaFoldDB" id="A0A5B1CA39"/>
<keyword evidence="3" id="KW-1185">Reference proteome</keyword>
<evidence type="ECO:0000313" key="3">
    <source>
        <dbReference type="Proteomes" id="UP000322699"/>
    </source>
</evidence>
<feature type="transmembrane region" description="Helical" evidence="1">
    <location>
        <begin position="75"/>
        <end position="97"/>
    </location>
</feature>